<keyword evidence="1" id="KW-1003">Cell membrane</keyword>
<dbReference type="EMBL" id="FNCQ01000014">
    <property type="protein sequence ID" value="SDG99311.1"/>
    <property type="molecule type" value="Genomic_DNA"/>
</dbReference>
<dbReference type="CDD" id="cd01467">
    <property type="entry name" value="vWA_BatA_type"/>
    <property type="match status" value="1"/>
</dbReference>
<dbReference type="Gene3D" id="3.40.50.410">
    <property type="entry name" value="von Willebrand factor, type A domain"/>
    <property type="match status" value="1"/>
</dbReference>
<accession>A0A1G7YS77</accession>
<keyword evidence="3 5" id="KW-1133">Transmembrane helix</keyword>
<evidence type="ECO:0000256" key="3">
    <source>
        <dbReference type="ARBA" id="ARBA00022989"/>
    </source>
</evidence>
<evidence type="ECO:0000313" key="7">
    <source>
        <dbReference type="EMBL" id="SDG99311.1"/>
    </source>
</evidence>
<feature type="transmembrane region" description="Helical" evidence="5">
    <location>
        <begin position="7"/>
        <end position="25"/>
    </location>
</feature>
<keyword evidence="8" id="KW-1185">Reference proteome</keyword>
<keyword evidence="2 5" id="KW-0812">Transmembrane</keyword>
<reference evidence="8" key="1">
    <citation type="submission" date="2016-10" db="EMBL/GenBank/DDBJ databases">
        <authorList>
            <person name="Varghese N."/>
            <person name="Submissions S."/>
        </authorList>
    </citation>
    <scope>NUCLEOTIDE SEQUENCE [LARGE SCALE GENOMIC DNA]</scope>
    <source>
        <strain evidence="8">BP1-148</strain>
    </source>
</reference>
<evidence type="ECO:0000256" key="1">
    <source>
        <dbReference type="ARBA" id="ARBA00022475"/>
    </source>
</evidence>
<name>A0A1G7YS77_9BACT</name>
<dbReference type="Pfam" id="PF07584">
    <property type="entry name" value="BatA"/>
    <property type="match status" value="1"/>
</dbReference>
<proteinExistence type="predicted"/>
<dbReference type="SUPFAM" id="SSF53300">
    <property type="entry name" value="vWA-like"/>
    <property type="match status" value="1"/>
</dbReference>
<evidence type="ECO:0000313" key="8">
    <source>
        <dbReference type="Proteomes" id="UP000198779"/>
    </source>
</evidence>
<dbReference type="InterPro" id="IPR024163">
    <property type="entry name" value="Aerotolerance_reg_N"/>
</dbReference>
<feature type="domain" description="VWFA" evidence="6">
    <location>
        <begin position="89"/>
        <end position="292"/>
    </location>
</feature>
<protein>
    <submittedName>
        <fullName evidence="7">Ca-activated chloride channel family protein</fullName>
    </submittedName>
</protein>
<organism evidence="7 8">
    <name type="scientific">Prevotella communis</name>
    <dbReference type="NCBI Taxonomy" id="2913614"/>
    <lineage>
        <taxon>Bacteria</taxon>
        <taxon>Pseudomonadati</taxon>
        <taxon>Bacteroidota</taxon>
        <taxon>Bacteroidia</taxon>
        <taxon>Bacteroidales</taxon>
        <taxon>Prevotellaceae</taxon>
        <taxon>Prevotella</taxon>
    </lineage>
</organism>
<dbReference type="InterPro" id="IPR050768">
    <property type="entry name" value="UPF0353/GerABKA_families"/>
</dbReference>
<feature type="transmembrane region" description="Helical" evidence="5">
    <location>
        <begin position="315"/>
        <end position="333"/>
    </location>
</feature>
<evidence type="ECO:0000256" key="5">
    <source>
        <dbReference type="SAM" id="Phobius"/>
    </source>
</evidence>
<dbReference type="Pfam" id="PF00092">
    <property type="entry name" value="VWA"/>
    <property type="match status" value="1"/>
</dbReference>
<dbReference type="PANTHER" id="PTHR22550:SF5">
    <property type="entry name" value="LEUCINE ZIPPER PROTEIN 4"/>
    <property type="match status" value="1"/>
</dbReference>
<dbReference type="InterPro" id="IPR002035">
    <property type="entry name" value="VWF_A"/>
</dbReference>
<dbReference type="PANTHER" id="PTHR22550">
    <property type="entry name" value="SPORE GERMINATION PROTEIN"/>
    <property type="match status" value="1"/>
</dbReference>
<dbReference type="PROSITE" id="PS50234">
    <property type="entry name" value="VWFA"/>
    <property type="match status" value="1"/>
</dbReference>
<dbReference type="Proteomes" id="UP000198779">
    <property type="component" value="Unassembled WGS sequence"/>
</dbReference>
<evidence type="ECO:0000256" key="2">
    <source>
        <dbReference type="ARBA" id="ARBA00022692"/>
    </source>
</evidence>
<dbReference type="InterPro" id="IPR036465">
    <property type="entry name" value="vWFA_dom_sf"/>
</dbReference>
<dbReference type="AlphaFoldDB" id="A0A1G7YS77"/>
<feature type="transmembrane region" description="Helical" evidence="5">
    <location>
        <begin position="51"/>
        <end position="72"/>
    </location>
</feature>
<dbReference type="STRING" id="645274.SAMN04487901_11461"/>
<sequence>MEFANKEYLFLLLLIIPYIVWYVMFRKKSEPTIQMADTYAFRFTGRSWKVILMPVQLFLRILAFTMLVVVLARPQTHDSMQNENIEGIDIMLAMDVSTSMLAEDLRDDARDITNRMEAAKAVAAEFIAGRPNDNIGLTIFAGEAFTQCPMTIDHASLLSLLHNVRTDIAARGLIEDGTAIGMGLANAVSRLKDSKAKSRVVILLTDGSNNRGDLSPMTSAEIAQSLGVRVYTIGVGTNGTARYPLSVGGGVQYIQVPVEIDTKTLTDIANTTNGKFYRARNAEELREIYHEIDKLEKSKIEVQRYSRRYEDYQKYGLIALGALLLEILLRITIFRRIP</sequence>
<dbReference type="RefSeq" id="WP_091818565.1">
    <property type="nucleotide sequence ID" value="NZ_FNCQ01000014.1"/>
</dbReference>
<dbReference type="InterPro" id="IPR033881">
    <property type="entry name" value="vWA_BatA_type"/>
</dbReference>
<evidence type="ECO:0000256" key="4">
    <source>
        <dbReference type="ARBA" id="ARBA00023136"/>
    </source>
</evidence>
<gene>
    <name evidence="7" type="ORF">SAMN04487901_11461</name>
</gene>
<evidence type="ECO:0000259" key="6">
    <source>
        <dbReference type="PROSITE" id="PS50234"/>
    </source>
</evidence>
<keyword evidence="4 5" id="KW-0472">Membrane</keyword>
<dbReference type="SMART" id="SM00327">
    <property type="entry name" value="VWA"/>
    <property type="match status" value="1"/>
</dbReference>